<name>A0ABW2A4S3_9GAMM</name>
<organism evidence="1 2">
    <name type="scientific">Marinobacterium aestuariivivens</name>
    <dbReference type="NCBI Taxonomy" id="1698799"/>
    <lineage>
        <taxon>Bacteria</taxon>
        <taxon>Pseudomonadati</taxon>
        <taxon>Pseudomonadota</taxon>
        <taxon>Gammaproteobacteria</taxon>
        <taxon>Oceanospirillales</taxon>
        <taxon>Oceanospirillaceae</taxon>
        <taxon>Marinobacterium</taxon>
    </lineage>
</organism>
<dbReference type="EMBL" id="JBHSWE010000001">
    <property type="protein sequence ID" value="MFC6672530.1"/>
    <property type="molecule type" value="Genomic_DNA"/>
</dbReference>
<comment type="caution">
    <text evidence="1">The sequence shown here is derived from an EMBL/GenBank/DDBJ whole genome shotgun (WGS) entry which is preliminary data.</text>
</comment>
<proteinExistence type="predicted"/>
<gene>
    <name evidence="1" type="ORF">ACFQDL_22500</name>
</gene>
<dbReference type="Proteomes" id="UP001596422">
    <property type="component" value="Unassembled WGS sequence"/>
</dbReference>
<keyword evidence="2" id="KW-1185">Reference proteome</keyword>
<protein>
    <submittedName>
        <fullName evidence="1">Uncharacterized protein</fullName>
    </submittedName>
</protein>
<sequence>MIPRIKPMPPKELSLHSLPFVGGRSPEGLGKSFWDVPNTGGFQGGKCTGQALAHFYLLHLRHYGTTDDGLLHLIALHMLSNGAKSLTTKGQAIGFFSILDAWLRFVAESQLGSELDQIDPAVLLADANAGLGDGAPPTQMQLTAAARIR</sequence>
<evidence type="ECO:0000313" key="1">
    <source>
        <dbReference type="EMBL" id="MFC6672530.1"/>
    </source>
</evidence>
<accession>A0ABW2A4S3</accession>
<evidence type="ECO:0000313" key="2">
    <source>
        <dbReference type="Proteomes" id="UP001596422"/>
    </source>
</evidence>
<reference evidence="2" key="1">
    <citation type="journal article" date="2019" name="Int. J. Syst. Evol. Microbiol.">
        <title>The Global Catalogue of Microorganisms (GCM) 10K type strain sequencing project: providing services to taxonomists for standard genome sequencing and annotation.</title>
        <authorList>
            <consortium name="The Broad Institute Genomics Platform"/>
            <consortium name="The Broad Institute Genome Sequencing Center for Infectious Disease"/>
            <person name="Wu L."/>
            <person name="Ma J."/>
        </authorList>
    </citation>
    <scope>NUCLEOTIDE SEQUENCE [LARGE SCALE GENOMIC DNA]</scope>
    <source>
        <strain evidence="2">NBRC 111756</strain>
    </source>
</reference>